<dbReference type="InterPro" id="IPR051552">
    <property type="entry name" value="HptR"/>
</dbReference>
<gene>
    <name evidence="11" type="ORF">ACFP56_06345</name>
</gene>
<comment type="caution">
    <text evidence="11">The sequence shown here is derived from an EMBL/GenBank/DDBJ whole genome shotgun (WGS) entry which is preliminary data.</text>
</comment>
<dbReference type="PANTHER" id="PTHR42713:SF3">
    <property type="entry name" value="TRANSCRIPTIONAL REGULATORY PROTEIN HPTR"/>
    <property type="match status" value="1"/>
</dbReference>
<dbReference type="EMBL" id="JBHSTE010000002">
    <property type="protein sequence ID" value="MFC6332237.1"/>
    <property type="molecule type" value="Genomic_DNA"/>
</dbReference>
<organism evidence="11 12">
    <name type="scientific">Paenibacillus septentrionalis</name>
    <dbReference type="NCBI Taxonomy" id="429342"/>
    <lineage>
        <taxon>Bacteria</taxon>
        <taxon>Bacillati</taxon>
        <taxon>Bacillota</taxon>
        <taxon>Bacilli</taxon>
        <taxon>Bacillales</taxon>
        <taxon>Paenibacillaceae</taxon>
        <taxon>Paenibacillus</taxon>
    </lineage>
</organism>
<sequence>MMESVCRVLIVDDEVLVRQGIKHLLHWEQAGFTIVGEASNGQEAIVMIDRLQPHIVITDIVMPLLNGVELTSLIKERYPTIEVIVLSSFSEFHYVRDTFQKGVADYILKPKLEAEQLLGILRRTVHKIPTLKAITDQPEQQPKTSLLLDRLMSGYESDTDEEQELELFQYPSFRLFGADLKHVKHAVVSQEELLHRIKELLEPFQKKLDMYSLPTDSKTAVMLLNSRDSNWESLMPALRALSNSTRMKELSIGWILTDTFTDIKQLAVQFQQRFLKLAAYRYFLTDNWFIVRHELPRLREAEPDFDMNEFMEQLQRRKFEQAIGQLKRYMEAASTYYTLDVFSFKSQLGNILFNMIIVLGKLDIDMKQLAANKFQYLRVINESLHVHEAMEALTSFIQEVESAIASSRQAVRNPNMAMILDYIQSHYMEPISLGDVASHFHFNPTYLSSFFSTHNQEGFSEYLNRVRIEKATELLATTDMAISDISLQVGYSDHSYFTKVFKKLKGTSPSQYRKSSLIT</sequence>
<evidence type="ECO:0000259" key="10">
    <source>
        <dbReference type="PROSITE" id="PS50110"/>
    </source>
</evidence>
<keyword evidence="7" id="KW-0804">Transcription</keyword>
<dbReference type="PROSITE" id="PS01124">
    <property type="entry name" value="HTH_ARAC_FAMILY_2"/>
    <property type="match status" value="1"/>
</dbReference>
<evidence type="ECO:0000256" key="1">
    <source>
        <dbReference type="ARBA" id="ARBA00004496"/>
    </source>
</evidence>
<evidence type="ECO:0000259" key="9">
    <source>
        <dbReference type="PROSITE" id="PS01124"/>
    </source>
</evidence>
<dbReference type="InterPro" id="IPR009057">
    <property type="entry name" value="Homeodomain-like_sf"/>
</dbReference>
<keyword evidence="4" id="KW-0902">Two-component regulatory system</keyword>
<evidence type="ECO:0000256" key="7">
    <source>
        <dbReference type="ARBA" id="ARBA00023163"/>
    </source>
</evidence>
<evidence type="ECO:0000256" key="5">
    <source>
        <dbReference type="ARBA" id="ARBA00023015"/>
    </source>
</evidence>
<accession>A0ABW1V379</accession>
<dbReference type="Gene3D" id="1.10.10.60">
    <property type="entry name" value="Homeodomain-like"/>
    <property type="match status" value="2"/>
</dbReference>
<evidence type="ECO:0000256" key="8">
    <source>
        <dbReference type="PROSITE-ProRule" id="PRU00169"/>
    </source>
</evidence>
<dbReference type="Proteomes" id="UP001596233">
    <property type="component" value="Unassembled WGS sequence"/>
</dbReference>
<dbReference type="InterPro" id="IPR018062">
    <property type="entry name" value="HTH_AraC-typ_CS"/>
</dbReference>
<reference evidence="12" key="1">
    <citation type="journal article" date="2019" name="Int. J. Syst. Evol. Microbiol.">
        <title>The Global Catalogue of Microorganisms (GCM) 10K type strain sequencing project: providing services to taxonomists for standard genome sequencing and annotation.</title>
        <authorList>
            <consortium name="The Broad Institute Genomics Platform"/>
            <consortium name="The Broad Institute Genome Sequencing Center for Infectious Disease"/>
            <person name="Wu L."/>
            <person name="Ma J."/>
        </authorList>
    </citation>
    <scope>NUCLEOTIDE SEQUENCE [LARGE SCALE GENOMIC DNA]</scope>
    <source>
        <strain evidence="12">PCU 280</strain>
    </source>
</reference>
<dbReference type="SMART" id="SM00448">
    <property type="entry name" value="REC"/>
    <property type="match status" value="1"/>
</dbReference>
<proteinExistence type="predicted"/>
<evidence type="ECO:0000256" key="4">
    <source>
        <dbReference type="ARBA" id="ARBA00023012"/>
    </source>
</evidence>
<protein>
    <submittedName>
        <fullName evidence="11">Response regulator</fullName>
    </submittedName>
</protein>
<dbReference type="Pfam" id="PF12833">
    <property type="entry name" value="HTH_18"/>
    <property type="match status" value="1"/>
</dbReference>
<evidence type="ECO:0000313" key="11">
    <source>
        <dbReference type="EMBL" id="MFC6332237.1"/>
    </source>
</evidence>
<dbReference type="PROSITE" id="PS50110">
    <property type="entry name" value="RESPONSE_REGULATORY"/>
    <property type="match status" value="1"/>
</dbReference>
<feature type="domain" description="Response regulatory" evidence="10">
    <location>
        <begin position="7"/>
        <end position="124"/>
    </location>
</feature>
<dbReference type="CDD" id="cd17536">
    <property type="entry name" value="REC_YesN-like"/>
    <property type="match status" value="1"/>
</dbReference>
<dbReference type="SUPFAM" id="SSF46689">
    <property type="entry name" value="Homeodomain-like"/>
    <property type="match status" value="2"/>
</dbReference>
<evidence type="ECO:0000256" key="2">
    <source>
        <dbReference type="ARBA" id="ARBA00022490"/>
    </source>
</evidence>
<dbReference type="InterPro" id="IPR011006">
    <property type="entry name" value="CheY-like_superfamily"/>
</dbReference>
<keyword evidence="5" id="KW-0805">Transcription regulation</keyword>
<dbReference type="PROSITE" id="PS00041">
    <property type="entry name" value="HTH_ARAC_FAMILY_1"/>
    <property type="match status" value="1"/>
</dbReference>
<evidence type="ECO:0000313" key="12">
    <source>
        <dbReference type="Proteomes" id="UP001596233"/>
    </source>
</evidence>
<dbReference type="SUPFAM" id="SSF52172">
    <property type="entry name" value="CheY-like"/>
    <property type="match status" value="1"/>
</dbReference>
<feature type="modified residue" description="4-aspartylphosphate" evidence="8">
    <location>
        <position position="59"/>
    </location>
</feature>
<dbReference type="InterPro" id="IPR018060">
    <property type="entry name" value="HTH_AraC"/>
</dbReference>
<feature type="domain" description="HTH araC/xylS-type" evidence="9">
    <location>
        <begin position="417"/>
        <end position="515"/>
    </location>
</feature>
<dbReference type="PANTHER" id="PTHR42713">
    <property type="entry name" value="HISTIDINE KINASE-RELATED"/>
    <property type="match status" value="1"/>
</dbReference>
<keyword evidence="3 8" id="KW-0597">Phosphoprotein</keyword>
<comment type="subcellular location">
    <subcellularLocation>
        <location evidence="1">Cytoplasm</location>
    </subcellularLocation>
</comment>
<dbReference type="InterPro" id="IPR001789">
    <property type="entry name" value="Sig_transdc_resp-reg_receiver"/>
</dbReference>
<dbReference type="PRINTS" id="PR00032">
    <property type="entry name" value="HTHARAC"/>
</dbReference>
<evidence type="ECO:0000256" key="3">
    <source>
        <dbReference type="ARBA" id="ARBA00022553"/>
    </source>
</evidence>
<evidence type="ECO:0000256" key="6">
    <source>
        <dbReference type="ARBA" id="ARBA00023125"/>
    </source>
</evidence>
<dbReference type="Pfam" id="PF00072">
    <property type="entry name" value="Response_reg"/>
    <property type="match status" value="1"/>
</dbReference>
<dbReference type="Gene3D" id="3.40.50.2300">
    <property type="match status" value="1"/>
</dbReference>
<dbReference type="InterPro" id="IPR020449">
    <property type="entry name" value="Tscrpt_reg_AraC-type_HTH"/>
</dbReference>
<name>A0ABW1V379_9BACL</name>
<keyword evidence="6" id="KW-0238">DNA-binding</keyword>
<keyword evidence="12" id="KW-1185">Reference proteome</keyword>
<dbReference type="SMART" id="SM00342">
    <property type="entry name" value="HTH_ARAC"/>
    <property type="match status" value="1"/>
</dbReference>
<dbReference type="RefSeq" id="WP_379232388.1">
    <property type="nucleotide sequence ID" value="NZ_JBHSTE010000002.1"/>
</dbReference>
<keyword evidence="2" id="KW-0963">Cytoplasm</keyword>